<name>Q2SQ61_HAHCH</name>
<dbReference type="Proteomes" id="UP000000238">
    <property type="component" value="Chromosome"/>
</dbReference>
<keyword evidence="2" id="KW-1185">Reference proteome</keyword>
<gene>
    <name evidence="1" type="ordered locus">HCH_00301</name>
</gene>
<dbReference type="KEGG" id="hch:HCH_00301"/>
<accession>Q2SQ61</accession>
<dbReference type="AlphaFoldDB" id="Q2SQ61"/>
<evidence type="ECO:0000313" key="1">
    <source>
        <dbReference type="EMBL" id="ABC27213.1"/>
    </source>
</evidence>
<dbReference type="STRING" id="349521.HCH_00301"/>
<dbReference type="HOGENOM" id="CLU_3234315_0_0_6"/>
<proteinExistence type="predicted"/>
<evidence type="ECO:0000313" key="2">
    <source>
        <dbReference type="Proteomes" id="UP000000238"/>
    </source>
</evidence>
<protein>
    <submittedName>
        <fullName evidence="1">Uncharacterized protein</fullName>
    </submittedName>
</protein>
<dbReference type="EMBL" id="CP000155">
    <property type="protein sequence ID" value="ABC27213.1"/>
    <property type="molecule type" value="Genomic_DNA"/>
</dbReference>
<sequence length="43" mass="4717">MNRVGIDDCLPDAGFTLRSVSKCSMNAECIANILKIKSFLHGF</sequence>
<organism evidence="1 2">
    <name type="scientific">Hahella chejuensis (strain KCTC 2396)</name>
    <dbReference type="NCBI Taxonomy" id="349521"/>
    <lineage>
        <taxon>Bacteria</taxon>
        <taxon>Pseudomonadati</taxon>
        <taxon>Pseudomonadota</taxon>
        <taxon>Gammaproteobacteria</taxon>
        <taxon>Oceanospirillales</taxon>
        <taxon>Hahellaceae</taxon>
        <taxon>Hahella</taxon>
    </lineage>
</organism>
<reference evidence="1 2" key="1">
    <citation type="journal article" date="2005" name="Nucleic Acids Res.">
        <title>Genomic blueprint of Hahella chejuensis, a marine microbe producing an algicidal agent.</title>
        <authorList>
            <person name="Jeong H."/>
            <person name="Yim J.H."/>
            <person name="Lee C."/>
            <person name="Choi S.-H."/>
            <person name="Park Y.K."/>
            <person name="Yoon S.H."/>
            <person name="Hur C.-G."/>
            <person name="Kang H.-Y."/>
            <person name="Kim D."/>
            <person name="Lee H.H."/>
            <person name="Park K.H."/>
            <person name="Park S.-H."/>
            <person name="Park H.-S."/>
            <person name="Lee H.K."/>
            <person name="Oh T.K."/>
            <person name="Kim J.F."/>
        </authorList>
    </citation>
    <scope>NUCLEOTIDE SEQUENCE [LARGE SCALE GENOMIC DNA]</scope>
    <source>
        <strain evidence="1 2">KCTC 2396</strain>
    </source>
</reference>